<dbReference type="InterPro" id="IPR001357">
    <property type="entry name" value="BRCT_dom"/>
</dbReference>
<comment type="cofactor">
    <cofactor evidence="1">
        <name>Mn(2+)</name>
        <dbReference type="ChEBI" id="CHEBI:29035"/>
    </cofactor>
</comment>
<dbReference type="SUPFAM" id="SSF52113">
    <property type="entry name" value="BRCT domain"/>
    <property type="match status" value="1"/>
</dbReference>
<dbReference type="SUPFAM" id="SSF81585">
    <property type="entry name" value="PsbU/PolX domain-like"/>
    <property type="match status" value="1"/>
</dbReference>
<evidence type="ECO:0000256" key="13">
    <source>
        <dbReference type="ARBA" id="ARBA00023204"/>
    </source>
</evidence>
<keyword evidence="13" id="KW-0234">DNA repair</keyword>
<evidence type="ECO:0000256" key="2">
    <source>
        <dbReference type="ARBA" id="ARBA00004123"/>
    </source>
</evidence>
<evidence type="ECO:0000259" key="19">
    <source>
        <dbReference type="PROSITE" id="PS50172"/>
    </source>
</evidence>
<keyword evidence="21" id="KW-1185">Reference proteome</keyword>
<evidence type="ECO:0000256" key="18">
    <source>
        <dbReference type="SAM" id="MobiDB-lite"/>
    </source>
</evidence>
<feature type="domain" description="BRCT" evidence="19">
    <location>
        <begin position="357"/>
        <end position="442"/>
    </location>
</feature>
<sequence length="1039" mass="114059">MTSELECFFAEQQELMNLPDEDISDYLSRRQRNRMSSTCGFSPDTIIAHDALNTRLPVDDSTAASSDNQRTTATSDFSDVAQEFPRYSETSQRRSATPQQSRIPPDARSPVRQPSTTPVQAGTKRPGDEHPSNHRMPKKSRRVNAGIVTAAADDSQAALDQTPAERAAILQPLITEYAAESDAYMCTHNSDYCASEYTSDILVNTRHPACSAELHPVRATSEKARGSQQYDAIKEDRAMPSSEPGQPALSVDPSVSHQGEGRRPEPELPAPLPFNAHGTSAPLTSHRRATVGDCTGPSSAVSGTRIARNATKRASAKPTVRVGKGKKKEKVLYTPLEYAQKLQAQLSEQAAVQKKQSDKPFLKGKRIFYYGGDLNYASGQTRNRMEIITRHGGALVPKYDPAEITHIVTDADERVFLRAIGLKNLSDIPQHIPTVRWSWVLSGFDRTPIKRSTLSVDKGKAPEKNIAQEPSGKADGQDDSEYEYPMDYEFEHAAYRARIDAGRTPWGEIARLKAEREAKRNQPSSKVPGTSSRGTGPPAAFCQSVDDVSNISDFTQDIEPPRDAATIAPIEGLPSPPSSPHVSRLGPAQALKTHNAAGATRAVQTASGPSRGNESAATGAASRARPIAAVGGSSLDPLAEFYATARAERDAEMLPDGAADSGSAIPGKGPNHVRREVVKKGFVCDDKGGAQRLAACPNQDVIDKLQELKTLHAAKPTKDDEWRVMSYNKAISALRKHPSRIKSYEEAKTLRGIGDKTAQKIMEIIETGNLRRIEHERTEDVAAIQLFQGIYGVGANTAMKWYNNGCRTLEDVAARKGGIKLSTEQMIGLRYYKDINTRIPRAEVAEIYSKVKAAALQIDPKLFIEVMGSFRSGTRRGKADCGDIDVLITRPTDDGKTHQGVLRKLLKTLHEQGIITEDLCLPDDFDDLELVYRGLCRRDSHSLRRRIDFLTVPWTSRGAALLYYTGDDIFNRSLRLKANKMGYSLNQRGLYAGVVRNPSDKRQKLNDGQLIASENEREILDILGAYKLVLSRLGIMLNL</sequence>
<keyword evidence="12" id="KW-0239">DNA-directed DNA polymerase</keyword>
<keyword evidence="9" id="KW-0235">DNA replication</keyword>
<dbReference type="EMBL" id="JAPEVG010000178">
    <property type="protein sequence ID" value="KAJ8474772.1"/>
    <property type="molecule type" value="Genomic_DNA"/>
</dbReference>
<dbReference type="GO" id="GO:0006303">
    <property type="term" value="P:double-strand break repair via nonhomologous end joining"/>
    <property type="evidence" value="ECO:0007669"/>
    <property type="project" value="TreeGrafter"/>
</dbReference>
<feature type="region of interest" description="Disordered" evidence="18">
    <location>
        <begin position="454"/>
        <end position="481"/>
    </location>
</feature>
<dbReference type="PRINTS" id="PR00870">
    <property type="entry name" value="DNAPOLXBETA"/>
</dbReference>
<evidence type="ECO:0000256" key="15">
    <source>
        <dbReference type="ARBA" id="ARBA00023242"/>
    </source>
</evidence>
<dbReference type="PROSITE" id="PS50172">
    <property type="entry name" value="BRCT"/>
    <property type="match status" value="1"/>
</dbReference>
<evidence type="ECO:0000256" key="17">
    <source>
        <dbReference type="PIRSR" id="PIRSR622312-50"/>
    </source>
</evidence>
<feature type="compositionally biased region" description="Polar residues" evidence="18">
    <location>
        <begin position="521"/>
        <end position="534"/>
    </location>
</feature>
<dbReference type="Gene3D" id="3.30.210.10">
    <property type="entry name" value="DNA polymerase, thumb domain"/>
    <property type="match status" value="1"/>
</dbReference>
<evidence type="ECO:0000256" key="3">
    <source>
        <dbReference type="ARBA" id="ARBA00008323"/>
    </source>
</evidence>
<feature type="compositionally biased region" description="Polar residues" evidence="18">
    <location>
        <begin position="62"/>
        <end position="77"/>
    </location>
</feature>
<dbReference type="GO" id="GO:0003677">
    <property type="term" value="F:DNA binding"/>
    <property type="evidence" value="ECO:0007669"/>
    <property type="project" value="InterPro"/>
</dbReference>
<feature type="region of interest" description="Disordered" evidence="18">
    <location>
        <begin position="594"/>
        <end position="625"/>
    </location>
</feature>
<comment type="caution">
    <text evidence="20">The sequence shown here is derived from an EMBL/GenBank/DDBJ whole genome shotgun (WGS) entry which is preliminary data.</text>
</comment>
<feature type="compositionally biased region" description="Polar residues" evidence="18">
    <location>
        <begin position="88"/>
        <end position="102"/>
    </location>
</feature>
<dbReference type="SUPFAM" id="SSF81301">
    <property type="entry name" value="Nucleotidyltransferase"/>
    <property type="match status" value="1"/>
</dbReference>
<name>A0AAD7TRG2_9APHY</name>
<proteinExistence type="inferred from homology"/>
<evidence type="ECO:0000313" key="20">
    <source>
        <dbReference type="EMBL" id="KAJ8474772.1"/>
    </source>
</evidence>
<dbReference type="PANTHER" id="PTHR11276">
    <property type="entry name" value="DNA POLYMERASE TYPE-X FAMILY MEMBER"/>
    <property type="match status" value="1"/>
</dbReference>
<dbReference type="AlphaFoldDB" id="A0AAD7TRG2"/>
<evidence type="ECO:0000256" key="6">
    <source>
        <dbReference type="ARBA" id="ARBA00022634"/>
    </source>
</evidence>
<dbReference type="Gene3D" id="3.30.460.10">
    <property type="entry name" value="Beta Polymerase, domain 2"/>
    <property type="match status" value="1"/>
</dbReference>
<keyword evidence="10" id="KW-0479">Metal-binding</keyword>
<dbReference type="EC" id="2.7.7.7" evidence="4"/>
<dbReference type="FunFam" id="1.10.150.20:FF:000010">
    <property type="entry name" value="DNA polymerase lambda"/>
    <property type="match status" value="1"/>
</dbReference>
<keyword evidence="7" id="KW-0808">Transferase</keyword>
<evidence type="ECO:0000256" key="16">
    <source>
        <dbReference type="ARBA" id="ARBA00049244"/>
    </source>
</evidence>
<feature type="region of interest" description="Disordered" evidence="18">
    <location>
        <begin position="237"/>
        <end position="277"/>
    </location>
</feature>
<evidence type="ECO:0000256" key="14">
    <source>
        <dbReference type="ARBA" id="ARBA00023239"/>
    </source>
</evidence>
<feature type="active site" description="Nucleophile; Schiff-base intermediate with DNA; for 5'-dRP lyase activity" evidence="17">
    <location>
        <position position="760"/>
    </location>
</feature>
<dbReference type="Pfam" id="PF14792">
    <property type="entry name" value="DNA_pol_B_palm"/>
    <property type="match status" value="1"/>
</dbReference>
<dbReference type="InterPro" id="IPR043519">
    <property type="entry name" value="NT_sf"/>
</dbReference>
<dbReference type="GO" id="GO:0016829">
    <property type="term" value="F:lyase activity"/>
    <property type="evidence" value="ECO:0007669"/>
    <property type="project" value="UniProtKB-KW"/>
</dbReference>
<keyword evidence="15" id="KW-0539">Nucleus</keyword>
<feature type="region of interest" description="Disordered" evidence="18">
    <location>
        <begin position="58"/>
        <end position="140"/>
    </location>
</feature>
<dbReference type="InterPro" id="IPR002008">
    <property type="entry name" value="DNA_pol_X_beta-like"/>
</dbReference>
<dbReference type="CDD" id="cd00027">
    <property type="entry name" value="BRCT"/>
    <property type="match status" value="1"/>
</dbReference>
<dbReference type="InterPro" id="IPR037160">
    <property type="entry name" value="DNA_Pol_thumb_sf"/>
</dbReference>
<keyword evidence="8" id="KW-0548">Nucleotidyltransferase</keyword>
<dbReference type="Pfam" id="PF14716">
    <property type="entry name" value="HHH_8"/>
    <property type="match status" value="1"/>
</dbReference>
<keyword evidence="11" id="KW-0227">DNA damage</keyword>
<comment type="similarity">
    <text evidence="3">Belongs to the DNA polymerase type-X family.</text>
</comment>
<dbReference type="InterPro" id="IPR036420">
    <property type="entry name" value="BRCT_dom_sf"/>
</dbReference>
<gene>
    <name evidence="20" type="ORF">ONZ51_g7010</name>
</gene>
<reference evidence="20" key="1">
    <citation type="submission" date="2022-11" db="EMBL/GenBank/DDBJ databases">
        <title>Genome Sequence of Cubamyces cubensis.</title>
        <authorList>
            <person name="Buettner E."/>
        </authorList>
    </citation>
    <scope>NUCLEOTIDE SEQUENCE</scope>
    <source>
        <strain evidence="20">MPL-01</strain>
    </source>
</reference>
<dbReference type="Gene3D" id="1.10.150.110">
    <property type="entry name" value="DNA polymerase beta, N-terminal domain-like"/>
    <property type="match status" value="1"/>
</dbReference>
<feature type="compositionally biased region" description="Polar residues" evidence="18">
    <location>
        <begin position="602"/>
        <end position="616"/>
    </location>
</feature>
<dbReference type="Proteomes" id="UP001215151">
    <property type="component" value="Unassembled WGS sequence"/>
</dbReference>
<dbReference type="GO" id="GO:0005634">
    <property type="term" value="C:nucleus"/>
    <property type="evidence" value="ECO:0007669"/>
    <property type="project" value="UniProtKB-SubCell"/>
</dbReference>
<dbReference type="InterPro" id="IPR027421">
    <property type="entry name" value="DNA_pol_lamdba_lyase_dom_sf"/>
</dbReference>
<evidence type="ECO:0000313" key="21">
    <source>
        <dbReference type="Proteomes" id="UP001215151"/>
    </source>
</evidence>
<evidence type="ECO:0000256" key="11">
    <source>
        <dbReference type="ARBA" id="ARBA00022763"/>
    </source>
</evidence>
<organism evidence="20 21">
    <name type="scientific">Trametes cubensis</name>
    <dbReference type="NCBI Taxonomy" id="1111947"/>
    <lineage>
        <taxon>Eukaryota</taxon>
        <taxon>Fungi</taxon>
        <taxon>Dikarya</taxon>
        <taxon>Basidiomycota</taxon>
        <taxon>Agaricomycotina</taxon>
        <taxon>Agaricomycetes</taxon>
        <taxon>Polyporales</taxon>
        <taxon>Polyporaceae</taxon>
        <taxon>Trametes</taxon>
    </lineage>
</organism>
<evidence type="ECO:0000256" key="12">
    <source>
        <dbReference type="ARBA" id="ARBA00022932"/>
    </source>
</evidence>
<evidence type="ECO:0000256" key="9">
    <source>
        <dbReference type="ARBA" id="ARBA00022705"/>
    </source>
</evidence>
<evidence type="ECO:0000256" key="10">
    <source>
        <dbReference type="ARBA" id="ARBA00022723"/>
    </source>
</evidence>
<feature type="region of interest" description="Disordered" evidence="18">
    <location>
        <begin position="514"/>
        <end position="543"/>
    </location>
</feature>
<dbReference type="InterPro" id="IPR018944">
    <property type="entry name" value="DNA_pol_lambd_fingers_domain"/>
</dbReference>
<dbReference type="Pfam" id="PF10391">
    <property type="entry name" value="DNA_pol_lambd_f"/>
    <property type="match status" value="1"/>
</dbReference>
<dbReference type="InterPro" id="IPR029398">
    <property type="entry name" value="PolB_thumb"/>
</dbReference>
<keyword evidence="14" id="KW-0456">Lyase</keyword>
<evidence type="ECO:0000256" key="4">
    <source>
        <dbReference type="ARBA" id="ARBA00012417"/>
    </source>
</evidence>
<protein>
    <recommendedName>
        <fullName evidence="5">DNA polymerase lambda</fullName>
        <ecNumber evidence="4">2.7.7.7</ecNumber>
    </recommendedName>
</protein>
<dbReference type="PRINTS" id="PR00869">
    <property type="entry name" value="DNAPOLX"/>
</dbReference>
<dbReference type="FunFam" id="1.10.150.110:FF:000005">
    <property type="entry name" value="DNA polymerase POL4"/>
    <property type="match status" value="1"/>
</dbReference>
<dbReference type="GO" id="GO:0003887">
    <property type="term" value="F:DNA-directed DNA polymerase activity"/>
    <property type="evidence" value="ECO:0007669"/>
    <property type="project" value="UniProtKB-KW"/>
</dbReference>
<dbReference type="Gene3D" id="1.10.150.20">
    <property type="entry name" value="5' to 3' exonuclease, C-terminal subdomain"/>
    <property type="match status" value="1"/>
</dbReference>
<comment type="subcellular location">
    <subcellularLocation>
        <location evidence="2">Nucleus</location>
    </subcellularLocation>
</comment>
<evidence type="ECO:0000256" key="8">
    <source>
        <dbReference type="ARBA" id="ARBA00022695"/>
    </source>
</evidence>
<dbReference type="InterPro" id="IPR010996">
    <property type="entry name" value="HHH_MUS81"/>
</dbReference>
<dbReference type="InterPro" id="IPR002054">
    <property type="entry name" value="DNA-dir_DNA_pol_X"/>
</dbReference>
<dbReference type="InterPro" id="IPR022312">
    <property type="entry name" value="DNA_pol_X"/>
</dbReference>
<dbReference type="GO" id="GO:0046872">
    <property type="term" value="F:metal ion binding"/>
    <property type="evidence" value="ECO:0007669"/>
    <property type="project" value="UniProtKB-KW"/>
</dbReference>
<dbReference type="InterPro" id="IPR028207">
    <property type="entry name" value="DNA_pol_B_palm_palm"/>
</dbReference>
<dbReference type="PANTHER" id="PTHR11276:SF28">
    <property type="entry name" value="DNA POLYMERASE LAMBDA"/>
    <property type="match status" value="1"/>
</dbReference>
<dbReference type="Pfam" id="PF14791">
    <property type="entry name" value="DNA_pol_B_thumb"/>
    <property type="match status" value="1"/>
</dbReference>
<dbReference type="SUPFAM" id="SSF47802">
    <property type="entry name" value="DNA polymerase beta, N-terminal domain-like"/>
    <property type="match status" value="1"/>
</dbReference>
<evidence type="ECO:0000256" key="5">
    <source>
        <dbReference type="ARBA" id="ARBA00016513"/>
    </source>
</evidence>
<dbReference type="SMART" id="SM00483">
    <property type="entry name" value="POLXc"/>
    <property type="match status" value="1"/>
</dbReference>
<evidence type="ECO:0000256" key="7">
    <source>
        <dbReference type="ARBA" id="ARBA00022679"/>
    </source>
</evidence>
<accession>A0AAD7TRG2</accession>
<comment type="catalytic activity">
    <reaction evidence="16">
        <text>DNA(n) + a 2'-deoxyribonucleoside 5'-triphosphate = DNA(n+1) + diphosphate</text>
        <dbReference type="Rhea" id="RHEA:22508"/>
        <dbReference type="Rhea" id="RHEA-COMP:17339"/>
        <dbReference type="Rhea" id="RHEA-COMP:17340"/>
        <dbReference type="ChEBI" id="CHEBI:33019"/>
        <dbReference type="ChEBI" id="CHEBI:61560"/>
        <dbReference type="ChEBI" id="CHEBI:173112"/>
        <dbReference type="EC" id="2.7.7.7"/>
    </reaction>
</comment>
<dbReference type="CDD" id="cd00141">
    <property type="entry name" value="NT_POLXc"/>
    <property type="match status" value="1"/>
</dbReference>
<keyword evidence="6" id="KW-0237">DNA synthesis</keyword>
<evidence type="ECO:0000256" key="1">
    <source>
        <dbReference type="ARBA" id="ARBA00001936"/>
    </source>
</evidence>